<feature type="domain" description="Thoeris protein ThsA Macro" evidence="2">
    <location>
        <begin position="81"/>
        <end position="249"/>
    </location>
</feature>
<keyword evidence="1" id="KW-1133">Transmembrane helix</keyword>
<dbReference type="EMBL" id="POUD01000064">
    <property type="protein sequence ID" value="PZG17638.1"/>
    <property type="molecule type" value="Genomic_DNA"/>
</dbReference>
<dbReference type="RefSeq" id="WP_111180020.1">
    <property type="nucleotide sequence ID" value="NZ_POUD01000064.1"/>
</dbReference>
<dbReference type="AlphaFoldDB" id="A0A2W2EYP5"/>
<dbReference type="OrthoDB" id="3405809at2"/>
<reference evidence="3 4" key="1">
    <citation type="submission" date="2018-01" db="EMBL/GenBank/DDBJ databases">
        <title>Draft genome sequence of Nonomuraea sp. KC333.</title>
        <authorList>
            <person name="Sahin N."/>
            <person name="Saygin H."/>
            <person name="Ay H."/>
        </authorList>
    </citation>
    <scope>NUCLEOTIDE SEQUENCE [LARGE SCALE GENOMIC DNA]</scope>
    <source>
        <strain evidence="3 4">KC333</strain>
    </source>
</reference>
<feature type="transmembrane region" description="Helical" evidence="1">
    <location>
        <begin position="18"/>
        <end position="40"/>
    </location>
</feature>
<proteinExistence type="predicted"/>
<evidence type="ECO:0000256" key="1">
    <source>
        <dbReference type="SAM" id="Phobius"/>
    </source>
</evidence>
<comment type="caution">
    <text evidence="3">The sequence shown here is derived from an EMBL/GenBank/DDBJ whole genome shotgun (WGS) entry which is preliminary data.</text>
</comment>
<gene>
    <name evidence="3" type="ORF">C1J01_17365</name>
</gene>
<dbReference type="Proteomes" id="UP000249304">
    <property type="component" value="Unassembled WGS sequence"/>
</dbReference>
<feature type="transmembrane region" description="Helical" evidence="1">
    <location>
        <begin position="46"/>
        <end position="64"/>
    </location>
</feature>
<dbReference type="InterPro" id="IPR045535">
    <property type="entry name" value="ThsA_Macro"/>
</dbReference>
<accession>A0A2W2EYP5</accession>
<keyword evidence="4" id="KW-1185">Reference proteome</keyword>
<keyword evidence="1" id="KW-0472">Membrane</keyword>
<protein>
    <recommendedName>
        <fullName evidence="2">Thoeris protein ThsA Macro domain-containing protein</fullName>
    </recommendedName>
</protein>
<name>A0A2W2EYP5_9ACTN</name>
<sequence>MGLVHGLAAVVRTPRGRVLLGAHFLMAFGALALVVLVAQASGAGPAGPVVLAGCVVGSVLWALARAYPRCPVSRSLPGTTVSVRVGDPLNQDADLVVGFADTFDTDLGGVRGKLLGRLYDGDLERLDGELERALSAVVPHCVETRESKPVGKLKRYPLGTVATIGSPYRKVHCVVSRRMGNDMEARSSVDDLWLSLGRLWAAIGREGPLDRVAVPVVEADPELLIKMVAVSFVAQSRTRPVARELMLVVPRADAAAIDLLEIRAFLAAL</sequence>
<dbReference type="Pfam" id="PF20016">
    <property type="entry name" value="ThsA_Macro"/>
    <property type="match status" value="1"/>
</dbReference>
<evidence type="ECO:0000313" key="4">
    <source>
        <dbReference type="Proteomes" id="UP000249304"/>
    </source>
</evidence>
<keyword evidence="1" id="KW-0812">Transmembrane</keyword>
<evidence type="ECO:0000259" key="2">
    <source>
        <dbReference type="Pfam" id="PF20016"/>
    </source>
</evidence>
<evidence type="ECO:0000313" key="3">
    <source>
        <dbReference type="EMBL" id="PZG17638.1"/>
    </source>
</evidence>
<organism evidence="3 4">
    <name type="scientific">Nonomuraea aridisoli</name>
    <dbReference type="NCBI Taxonomy" id="2070368"/>
    <lineage>
        <taxon>Bacteria</taxon>
        <taxon>Bacillati</taxon>
        <taxon>Actinomycetota</taxon>
        <taxon>Actinomycetes</taxon>
        <taxon>Streptosporangiales</taxon>
        <taxon>Streptosporangiaceae</taxon>
        <taxon>Nonomuraea</taxon>
    </lineage>
</organism>